<feature type="non-terminal residue" evidence="1">
    <location>
        <position position="1"/>
    </location>
</feature>
<gene>
    <name evidence="1" type="ORF">LWC05_16575</name>
</gene>
<dbReference type="Proteomes" id="UP001521074">
    <property type="component" value="Unassembled WGS sequence"/>
</dbReference>
<dbReference type="InterPro" id="IPR009004">
    <property type="entry name" value="Transposase_Mu_C"/>
</dbReference>
<evidence type="ECO:0000313" key="1">
    <source>
        <dbReference type="EMBL" id="MCE0745488.1"/>
    </source>
</evidence>
<reference evidence="1 2" key="1">
    <citation type="submission" date="2021-12" db="EMBL/GenBank/DDBJ databases">
        <title>Genome sequence of Acetobacter sicerae DmPark20a_162.</title>
        <authorList>
            <person name="Chaston J.M."/>
        </authorList>
    </citation>
    <scope>NUCLEOTIDE SEQUENCE [LARGE SCALE GENOMIC DNA]</scope>
    <source>
        <strain evidence="1 2">DmPark20a_162</strain>
    </source>
</reference>
<sequence>FDPQNLQADLHVYRIDGTYLGAATCHEAVGFADVDAARRHGQARRSFMRATREAMAAEKTLSLGELQSAYSKEIEAEEEKIEAKVVRPYRPYRPVVQGNTALALVEDEEAALAREEEEIAQTQALRNVIRFGSRAGAGE</sequence>
<dbReference type="Gene3D" id="2.30.30.130">
    <property type="entry name" value="Transposase, Mu, C-terminal"/>
    <property type="match status" value="1"/>
</dbReference>
<proteinExistence type="predicted"/>
<accession>A0ABS8VZA0</accession>
<keyword evidence="2" id="KW-1185">Reference proteome</keyword>
<comment type="caution">
    <text evidence="1">The sequence shown here is derived from an EMBL/GenBank/DDBJ whole genome shotgun (WGS) entry which is preliminary data.</text>
</comment>
<organism evidence="1 2">
    <name type="scientific">Acetobacter sicerae</name>
    <dbReference type="NCBI Taxonomy" id="85325"/>
    <lineage>
        <taxon>Bacteria</taxon>
        <taxon>Pseudomonadati</taxon>
        <taxon>Pseudomonadota</taxon>
        <taxon>Alphaproteobacteria</taxon>
        <taxon>Acetobacterales</taxon>
        <taxon>Acetobacteraceae</taxon>
        <taxon>Acetobacter</taxon>
    </lineage>
</organism>
<evidence type="ECO:0000313" key="2">
    <source>
        <dbReference type="Proteomes" id="UP001521074"/>
    </source>
</evidence>
<protein>
    <submittedName>
        <fullName evidence="1">Uncharacterized protein</fullName>
    </submittedName>
</protein>
<dbReference type="EMBL" id="JAJSOJ010000088">
    <property type="protein sequence ID" value="MCE0745488.1"/>
    <property type="molecule type" value="Genomic_DNA"/>
</dbReference>
<dbReference type="Gene3D" id="6.10.250.2550">
    <property type="match status" value="1"/>
</dbReference>
<name>A0ABS8VZA0_9PROT</name>
<dbReference type="RefSeq" id="WP_232879120.1">
    <property type="nucleotide sequence ID" value="NZ_JAJSOJ010000088.1"/>
</dbReference>